<evidence type="ECO:0000256" key="2">
    <source>
        <dbReference type="ARBA" id="ARBA00022801"/>
    </source>
</evidence>
<dbReference type="GO" id="GO:0042759">
    <property type="term" value="P:long-chain fatty acid biosynthetic process"/>
    <property type="evidence" value="ECO:0007669"/>
    <property type="project" value="TreeGrafter"/>
</dbReference>
<dbReference type="Proteomes" id="UP000007797">
    <property type="component" value="Unassembled WGS sequence"/>
</dbReference>
<dbReference type="Gene3D" id="2.60.40.2300">
    <property type="entry name" value="Neutral/alkaline non-lysosomal ceramidase, C-terminal domain"/>
    <property type="match status" value="1"/>
</dbReference>
<comment type="similarity">
    <text evidence="1 5">Belongs to the neutral ceramidase family.</text>
</comment>
<keyword evidence="2 5" id="KW-0378">Hydrolase</keyword>
<feature type="active site" description="Nucleophile" evidence="3">
    <location>
        <position position="306"/>
    </location>
</feature>
<protein>
    <recommendedName>
        <fullName evidence="5">Neutral ceramidase</fullName>
        <ecNumber evidence="5">3.5.1.23</ecNumber>
    </recommendedName>
</protein>
<evidence type="ECO:0000313" key="9">
    <source>
        <dbReference type="Proteomes" id="UP000007797"/>
    </source>
</evidence>
<dbReference type="GO" id="GO:0046512">
    <property type="term" value="P:sphingosine biosynthetic process"/>
    <property type="evidence" value="ECO:0007669"/>
    <property type="project" value="TreeGrafter"/>
</dbReference>
<name>F4PIT4_CACFS</name>
<proteinExistence type="inferred from homology"/>
<feature type="binding site" evidence="4">
    <location>
        <position position="254"/>
    </location>
    <ligand>
        <name>Zn(2+)</name>
        <dbReference type="ChEBI" id="CHEBI:29105"/>
    </ligand>
</feature>
<evidence type="ECO:0000259" key="6">
    <source>
        <dbReference type="Pfam" id="PF04734"/>
    </source>
</evidence>
<feature type="binding site" evidence="4">
    <location>
        <position position="493"/>
    </location>
    <ligand>
        <name>Zn(2+)</name>
        <dbReference type="ChEBI" id="CHEBI:29105"/>
    </ligand>
</feature>
<dbReference type="GO" id="GO:0017040">
    <property type="term" value="F:N-acylsphingosine amidohydrolase activity"/>
    <property type="evidence" value="ECO:0007669"/>
    <property type="project" value="UniProtKB-UniRule"/>
</dbReference>
<dbReference type="Pfam" id="PF17048">
    <property type="entry name" value="Ceramidse_alk_C"/>
    <property type="match status" value="1"/>
</dbReference>
<dbReference type="GO" id="GO:0016020">
    <property type="term" value="C:membrane"/>
    <property type="evidence" value="ECO:0007669"/>
    <property type="project" value="GOC"/>
</dbReference>
<dbReference type="InterPro" id="IPR006823">
    <property type="entry name" value="Ceramidase_alk"/>
</dbReference>
<feature type="domain" description="Neutral/alkaline non-lysosomal ceramidase N-terminal" evidence="6">
    <location>
        <begin position="53"/>
        <end position="560"/>
    </location>
</feature>
<dbReference type="KEGG" id="dfa:DFA_02907"/>
<feature type="binding site" evidence="4">
    <location>
        <position position="531"/>
    </location>
    <ligand>
        <name>Zn(2+)</name>
        <dbReference type="ChEBI" id="CHEBI:29105"/>
    </ligand>
</feature>
<keyword evidence="4" id="KW-0479">Metal-binding</keyword>
<evidence type="ECO:0000313" key="8">
    <source>
        <dbReference type="EMBL" id="EGG24663.1"/>
    </source>
</evidence>
<evidence type="ECO:0000256" key="1">
    <source>
        <dbReference type="ARBA" id="ARBA00009835"/>
    </source>
</evidence>
<organism evidence="8 9">
    <name type="scientific">Cavenderia fasciculata</name>
    <name type="common">Slime mold</name>
    <name type="synonym">Dictyostelium fasciculatum</name>
    <dbReference type="NCBI Taxonomy" id="261658"/>
    <lineage>
        <taxon>Eukaryota</taxon>
        <taxon>Amoebozoa</taxon>
        <taxon>Evosea</taxon>
        <taxon>Eumycetozoa</taxon>
        <taxon>Dictyostelia</taxon>
        <taxon>Acytosteliales</taxon>
        <taxon>Cavenderiaceae</taxon>
        <taxon>Cavenderia</taxon>
    </lineage>
</organism>
<dbReference type="GO" id="GO:0046872">
    <property type="term" value="F:metal ion binding"/>
    <property type="evidence" value="ECO:0007669"/>
    <property type="project" value="UniProtKB-KW"/>
</dbReference>
<dbReference type="InterPro" id="IPR031329">
    <property type="entry name" value="NEUT/ALK_ceramidase_N"/>
</dbReference>
<feature type="binding site" evidence="4">
    <location>
        <position position="145"/>
    </location>
    <ligand>
        <name>Zn(2+)</name>
        <dbReference type="ChEBI" id="CHEBI:29105"/>
    </ligand>
</feature>
<evidence type="ECO:0000259" key="7">
    <source>
        <dbReference type="Pfam" id="PF17048"/>
    </source>
</evidence>
<dbReference type="EMBL" id="GL883006">
    <property type="protein sequence ID" value="EGG24663.1"/>
    <property type="molecule type" value="Genomic_DNA"/>
</dbReference>
<dbReference type="GO" id="GO:0046514">
    <property type="term" value="P:ceramide catabolic process"/>
    <property type="evidence" value="ECO:0007669"/>
    <property type="project" value="InterPro"/>
</dbReference>
<reference evidence="9" key="1">
    <citation type="journal article" date="2011" name="Genome Res.">
        <title>Phylogeny-wide analysis of social amoeba genomes highlights ancient origins for complex intercellular communication.</title>
        <authorList>
            <person name="Heidel A.J."/>
            <person name="Lawal H.M."/>
            <person name="Felder M."/>
            <person name="Schilde C."/>
            <person name="Helps N.R."/>
            <person name="Tunggal B."/>
            <person name="Rivero F."/>
            <person name="John U."/>
            <person name="Schleicher M."/>
            <person name="Eichinger L."/>
            <person name="Platzer M."/>
            <person name="Noegel A.A."/>
            <person name="Schaap P."/>
            <person name="Gloeckner G."/>
        </authorList>
    </citation>
    <scope>NUCLEOTIDE SEQUENCE [LARGE SCALE GENOMIC DNA]</scope>
    <source>
        <strain evidence="9">SH3</strain>
    </source>
</reference>
<dbReference type="GeneID" id="14877093"/>
<dbReference type="InterPro" id="IPR038445">
    <property type="entry name" value="NCDase_C_sf"/>
</dbReference>
<dbReference type="AlphaFoldDB" id="F4PIT4"/>
<keyword evidence="9" id="KW-1185">Reference proteome</keyword>
<evidence type="ECO:0000256" key="4">
    <source>
        <dbReference type="PIRSR" id="PIRSR606823-2"/>
    </source>
</evidence>
<accession>F4PIT4</accession>
<dbReference type="GO" id="GO:0005576">
    <property type="term" value="C:extracellular region"/>
    <property type="evidence" value="ECO:0007669"/>
    <property type="project" value="TreeGrafter"/>
</dbReference>
<comment type="catalytic activity">
    <reaction evidence="5">
        <text>an N-acylsphing-4-enine + H2O = sphing-4-enine + a fatty acid</text>
        <dbReference type="Rhea" id="RHEA:20856"/>
        <dbReference type="ChEBI" id="CHEBI:15377"/>
        <dbReference type="ChEBI" id="CHEBI:28868"/>
        <dbReference type="ChEBI" id="CHEBI:52639"/>
        <dbReference type="ChEBI" id="CHEBI:57756"/>
        <dbReference type="EC" id="3.5.1.23"/>
    </reaction>
</comment>
<dbReference type="OMA" id="WTQVRSD"/>
<dbReference type="InterPro" id="IPR031331">
    <property type="entry name" value="NEUT/ALK_ceramidase_C"/>
</dbReference>
<gene>
    <name evidence="8" type="primary">dcd2A</name>
    <name evidence="8" type="ORF">DFA_02907</name>
</gene>
<dbReference type="RefSeq" id="XP_004362514.1">
    <property type="nucleotide sequence ID" value="XM_004362457.1"/>
</dbReference>
<sequence>MKLSAATEFPDMMMRSIVVLIFIAFLAITSAVKIKIDGTHQPKNGGVTAATAFQIGTGIYDITGPAAETGMMGYAMPGQVTGGIHFRLRARAFVFIDANGNRAVYVSTDSCMIFQAVKLEVIQLLQAQFGEDMYSADNVLLSGTHTHSGPGGYSMYALYGITTLGFYKEHFNAICNGIVQAIVQAHNSVQPANMFAQQDELWNTNINRSPTAYLNNPASERAQYDADVDKNITVIRFEDQSGNPFAALSFFAVHCTSMNNTNHLISGDNKGYASYIWEKSVNGNSTLPGKGPFIAAFGQSNEGDVSPNTMGAKCPDGTPCDAPDSTCNGKNEGCIAHGPGKNMFESTQIIGTNQYEKASAMFETASIPITGAVQYRHTYLPMTNVTVNPPFSSSNTSATTCRAAMGYSFAAGTTDGPGAFDFTQGDNNTNGNPFWNFISRFIAVPTEEQKQCQSPKPILIDVGMTQPLPWTPDVIPIQIVAIGNLILCAVPGEFTTMSGRRLRNAVRDTIAAGIENPIVLVAGLANTYSGYIATFEEFEVQRYEGASTIFGPHTLGAYIQGFVEMAQSIVDKTEFPAGPTPRNMTGHTFFLLPPVVYDEAPGSKFGAVYRDVQSSYSIGEVVSVIFYGGNPRNNYMTESTFLTVDLKNSDGSWTTILVDGDWDTRMYWNMHDLAQSLFTIEWNVEANYLPGTYRITHSGYAKESVFSDKLTPYSGQSSEFTITA</sequence>
<dbReference type="PANTHER" id="PTHR12670">
    <property type="entry name" value="CERAMIDASE"/>
    <property type="match status" value="1"/>
</dbReference>
<dbReference type="PANTHER" id="PTHR12670:SF1">
    <property type="entry name" value="NEUTRAL CERAMIDASE"/>
    <property type="match status" value="1"/>
</dbReference>
<dbReference type="STRING" id="1054147.F4PIT4"/>
<dbReference type="Pfam" id="PF04734">
    <property type="entry name" value="Ceramidase_alk"/>
    <property type="match status" value="1"/>
</dbReference>
<dbReference type="EC" id="3.5.1.23" evidence="5"/>
<feature type="domain" description="Neutral/alkaline non-lysosomal ceramidase C-terminal" evidence="7">
    <location>
        <begin position="563"/>
        <end position="722"/>
    </location>
</feature>
<keyword evidence="5" id="KW-0443">Lipid metabolism</keyword>
<evidence type="ECO:0000256" key="5">
    <source>
        <dbReference type="RuleBase" id="RU366019"/>
    </source>
</evidence>
<comment type="cofactor">
    <cofactor evidence="4">
        <name>Zn(2+)</name>
        <dbReference type="ChEBI" id="CHEBI:29105"/>
    </cofactor>
    <text evidence="4">Binds 1 zinc ion per subunit.</text>
</comment>
<keyword evidence="5" id="KW-0746">Sphingolipid metabolism</keyword>
<evidence type="ECO:0000256" key="3">
    <source>
        <dbReference type="PIRSR" id="PIRSR606823-1"/>
    </source>
</evidence>
<dbReference type="OrthoDB" id="191371at2759"/>
<keyword evidence="4" id="KW-0862">Zinc</keyword>